<accession>A0AAQ3QPW6</accession>
<dbReference type="AlphaFoldDB" id="A0AAQ3QPW6"/>
<dbReference type="PANTHER" id="PTHR35488">
    <property type="entry name" value="OS05G0358900 PROTEIN-RELATED"/>
    <property type="match status" value="1"/>
</dbReference>
<protein>
    <submittedName>
        <fullName evidence="2">Uncharacterized protein</fullName>
    </submittedName>
</protein>
<gene>
    <name evidence="2" type="ORF">Cni_G24787</name>
</gene>
<keyword evidence="3" id="KW-1185">Reference proteome</keyword>
<evidence type="ECO:0000256" key="1">
    <source>
        <dbReference type="SAM" id="MobiDB-lite"/>
    </source>
</evidence>
<dbReference type="Proteomes" id="UP001327560">
    <property type="component" value="Chromosome 8"/>
</dbReference>
<reference evidence="2 3" key="1">
    <citation type="submission" date="2023-10" db="EMBL/GenBank/DDBJ databases">
        <title>Chromosome-scale genome assembly provides insights into flower coloration mechanisms of Canna indica.</title>
        <authorList>
            <person name="Li C."/>
        </authorList>
    </citation>
    <scope>NUCLEOTIDE SEQUENCE [LARGE SCALE GENOMIC DNA]</scope>
    <source>
        <tissue evidence="2">Flower</tissue>
    </source>
</reference>
<evidence type="ECO:0000313" key="3">
    <source>
        <dbReference type="Proteomes" id="UP001327560"/>
    </source>
</evidence>
<evidence type="ECO:0000313" key="2">
    <source>
        <dbReference type="EMBL" id="WOL16005.1"/>
    </source>
</evidence>
<feature type="region of interest" description="Disordered" evidence="1">
    <location>
        <begin position="97"/>
        <end position="116"/>
    </location>
</feature>
<organism evidence="2 3">
    <name type="scientific">Canna indica</name>
    <name type="common">Indian-shot</name>
    <dbReference type="NCBI Taxonomy" id="4628"/>
    <lineage>
        <taxon>Eukaryota</taxon>
        <taxon>Viridiplantae</taxon>
        <taxon>Streptophyta</taxon>
        <taxon>Embryophyta</taxon>
        <taxon>Tracheophyta</taxon>
        <taxon>Spermatophyta</taxon>
        <taxon>Magnoliopsida</taxon>
        <taxon>Liliopsida</taxon>
        <taxon>Zingiberales</taxon>
        <taxon>Cannaceae</taxon>
        <taxon>Canna</taxon>
    </lineage>
</organism>
<dbReference type="EMBL" id="CP136897">
    <property type="protein sequence ID" value="WOL16005.1"/>
    <property type="molecule type" value="Genomic_DNA"/>
</dbReference>
<proteinExistence type="predicted"/>
<name>A0AAQ3QPW6_9LILI</name>
<dbReference type="PANTHER" id="PTHR35488:SF2">
    <property type="entry name" value="OS05G0358900 PROTEIN"/>
    <property type="match status" value="1"/>
</dbReference>
<sequence>MLTSLPEEANMMNNTPIFPMTTEADHYSDYGFDVNYFQALEEARRHPKRKESRPLDSLHCKLKKPISKDESKGKKRRQGWWKSALLFWRRPKVGDSSEEHHAHRRPHHGNWPAASGPIYATESGGCGVGRRARRPSAGLLMAAAEIGAEAASGLAYLSLRDHSLSDGLRVERAVPSPMPIYLVT</sequence>